<feature type="domain" description="Acetyl xylan esterase" evidence="2">
    <location>
        <begin position="4"/>
        <end position="313"/>
    </location>
</feature>
<dbReference type="RefSeq" id="WP_110043562.1">
    <property type="nucleotide sequence ID" value="NZ_CP054612.1"/>
</dbReference>
<dbReference type="PANTHER" id="PTHR40111:SF1">
    <property type="entry name" value="CEPHALOSPORIN-C DEACETYLASE"/>
    <property type="match status" value="1"/>
</dbReference>
<dbReference type="OrthoDB" id="9770528at2"/>
<dbReference type="GO" id="GO:0052689">
    <property type="term" value="F:carboxylic ester hydrolase activity"/>
    <property type="evidence" value="ECO:0007669"/>
    <property type="project" value="TreeGrafter"/>
</dbReference>
<dbReference type="InterPro" id="IPR029058">
    <property type="entry name" value="AB_hydrolase_fold"/>
</dbReference>
<evidence type="ECO:0000313" key="4">
    <source>
        <dbReference type="Proteomes" id="UP000246635"/>
    </source>
</evidence>
<dbReference type="Pfam" id="PF05448">
    <property type="entry name" value="AXE1"/>
    <property type="match status" value="1"/>
</dbReference>
<proteinExistence type="predicted"/>
<evidence type="ECO:0000259" key="2">
    <source>
        <dbReference type="Pfam" id="PF05448"/>
    </source>
</evidence>
<dbReference type="InterPro" id="IPR039069">
    <property type="entry name" value="CE7"/>
</dbReference>
<feature type="active site" description="Charge relay system" evidence="1">
    <location>
        <position position="297"/>
    </location>
</feature>
<dbReference type="InterPro" id="IPR008391">
    <property type="entry name" value="AXE1_dom"/>
</dbReference>
<gene>
    <name evidence="3" type="ORF">DFQ01_104298</name>
</gene>
<comment type="caution">
    <text evidence="3">The sequence shown here is derived from an EMBL/GenBank/DDBJ whole genome shotgun (WGS) entry which is preliminary data.</text>
</comment>
<dbReference type="Gene3D" id="3.40.50.1820">
    <property type="entry name" value="alpha/beta hydrolase"/>
    <property type="match status" value="1"/>
</dbReference>
<keyword evidence="4" id="KW-1185">Reference proteome</keyword>
<dbReference type="AlphaFoldDB" id="A0A2V2YWI1"/>
<feature type="active site" description="Charge relay system" evidence="1">
    <location>
        <position position="268"/>
    </location>
</feature>
<reference evidence="3 4" key="1">
    <citation type="submission" date="2018-05" db="EMBL/GenBank/DDBJ databases">
        <title>Genomic Encyclopedia of Type Strains, Phase III (KMG-III): the genomes of soil and plant-associated and newly described type strains.</title>
        <authorList>
            <person name="Whitman W."/>
        </authorList>
    </citation>
    <scope>NUCLEOTIDE SEQUENCE [LARGE SCALE GENOMIC DNA]</scope>
    <source>
        <strain evidence="3 4">CECT 5696</strain>
    </source>
</reference>
<accession>A0A2V2YWI1</accession>
<protein>
    <submittedName>
        <fullName evidence="3">Cephalosporin-C deacetylase</fullName>
    </submittedName>
</protein>
<feature type="active site" description="Nucleophile" evidence="1">
    <location>
        <position position="183"/>
    </location>
</feature>
<dbReference type="GO" id="GO:0005976">
    <property type="term" value="P:polysaccharide metabolic process"/>
    <property type="evidence" value="ECO:0007669"/>
    <property type="project" value="TreeGrafter"/>
</dbReference>
<evidence type="ECO:0000256" key="1">
    <source>
        <dbReference type="PIRSR" id="PIRSR639069-1"/>
    </source>
</evidence>
<organism evidence="3 4">
    <name type="scientific">Paenibacillus cellulosilyticus</name>
    <dbReference type="NCBI Taxonomy" id="375489"/>
    <lineage>
        <taxon>Bacteria</taxon>
        <taxon>Bacillati</taxon>
        <taxon>Bacillota</taxon>
        <taxon>Bacilli</taxon>
        <taxon>Bacillales</taxon>
        <taxon>Paenibacillaceae</taxon>
        <taxon>Paenibacillus</taxon>
    </lineage>
</organism>
<sequence length="320" mass="36286">MGYIDEVTKSLYSYYPDLTRPDDFDQYWEDTIQQAKRVPLEPVRVKRDYPITNVEVYDIQYCGMDETRIHGWFIVPSFLGKEKYPCIIHYHGFSNNRGEPADFMHWVMMGFAVLSVDCREQGGKTGNSASTTSGFSSNLASKGVHNKYEYYYRYVYMDCMKAIDFACAQAEVDASRIVVEGGSQGGALAMAMAALDSRPVLAMVDVPSNSNLVRRVEGMHGAFASVAEYVKNHPERVDLVFDTLSYIDTMNMADRITCRVLASVALKDEVCPAEMYFATYNRIQSEKEIVIYPFNGHEGGGSTQTEVKLAYLRQWFGDWL</sequence>
<name>A0A2V2YWI1_9BACL</name>
<dbReference type="PANTHER" id="PTHR40111">
    <property type="entry name" value="CEPHALOSPORIN-C DEACETYLASE"/>
    <property type="match status" value="1"/>
</dbReference>
<evidence type="ECO:0000313" key="3">
    <source>
        <dbReference type="EMBL" id="PWW05736.1"/>
    </source>
</evidence>
<dbReference type="Proteomes" id="UP000246635">
    <property type="component" value="Unassembled WGS sequence"/>
</dbReference>
<dbReference type="SUPFAM" id="SSF53474">
    <property type="entry name" value="alpha/beta-Hydrolases"/>
    <property type="match status" value="1"/>
</dbReference>
<dbReference type="EMBL" id="QGTQ01000004">
    <property type="protein sequence ID" value="PWW05736.1"/>
    <property type="molecule type" value="Genomic_DNA"/>
</dbReference>